<evidence type="ECO:0000259" key="3">
    <source>
        <dbReference type="PROSITE" id="PS51178"/>
    </source>
</evidence>
<dbReference type="Proteomes" id="UP000291101">
    <property type="component" value="Unassembled WGS sequence"/>
</dbReference>
<feature type="compositionally biased region" description="Low complexity" evidence="1">
    <location>
        <begin position="27"/>
        <end position="42"/>
    </location>
</feature>
<dbReference type="OrthoDB" id="3783570at2"/>
<accession>A0A4V1RNX5</accession>
<dbReference type="CDD" id="cd06577">
    <property type="entry name" value="PASTA_pknB"/>
    <property type="match status" value="1"/>
</dbReference>
<name>A0A4V1RNX5_9ACTN</name>
<protein>
    <submittedName>
        <fullName evidence="4">PASTA domain-containing protein</fullName>
    </submittedName>
</protein>
<dbReference type="PROSITE" id="PS51257">
    <property type="entry name" value="PROKAR_LIPOPROTEIN"/>
    <property type="match status" value="1"/>
</dbReference>
<reference evidence="4 5" key="1">
    <citation type="submission" date="2019-01" db="EMBL/GenBank/DDBJ databases">
        <title>Novel species of Nocardioides.</title>
        <authorList>
            <person name="Liu Q."/>
            <person name="X Y.-H."/>
        </authorList>
    </citation>
    <scope>NUCLEOTIDE SEQUENCE [LARGE SCALE GENOMIC DNA]</scope>
    <source>
        <strain evidence="4 5">HLT2-9</strain>
    </source>
</reference>
<keyword evidence="2" id="KW-0732">Signal</keyword>
<dbReference type="InterPro" id="IPR005543">
    <property type="entry name" value="PASTA_dom"/>
</dbReference>
<dbReference type="EMBL" id="SDWV01000015">
    <property type="protein sequence ID" value="RYC07377.1"/>
    <property type="molecule type" value="Genomic_DNA"/>
</dbReference>
<dbReference type="AlphaFoldDB" id="A0A4V1RNX5"/>
<evidence type="ECO:0000313" key="4">
    <source>
        <dbReference type="EMBL" id="RYC07377.1"/>
    </source>
</evidence>
<sequence>MIGNLARPTAVKLVVVAVVLLLAGCSSTPSSGPSEPTSQPTSAQPTADDTAVDDHPGRPHQVGVLVGSSLRDVRRALRGEGLTIDVRRRARCAPGVVLEQSPVPGTKVERGATLHLVVSEAPAAATCIVPPGAAAVRALRDWALGDGPPPAFADRVRLLVANIPARTLSDDEAADRTSWNLPIGYAERRDVRILEALAEAPMRETGVPHYFCPQRGQALPADLLRRLPWSSTLVTRSPRACLEVVAVQVWAGAGGRITDVNILLGTP</sequence>
<feature type="signal peptide" evidence="2">
    <location>
        <begin position="1"/>
        <end position="31"/>
    </location>
</feature>
<dbReference type="Pfam" id="PF03793">
    <property type="entry name" value="PASTA"/>
    <property type="match status" value="1"/>
</dbReference>
<feature type="domain" description="PASTA" evidence="3">
    <location>
        <begin position="58"/>
        <end position="120"/>
    </location>
</feature>
<dbReference type="PROSITE" id="PS51178">
    <property type="entry name" value="PASTA"/>
    <property type="match status" value="1"/>
</dbReference>
<feature type="region of interest" description="Disordered" evidence="1">
    <location>
        <begin position="27"/>
        <end position="63"/>
    </location>
</feature>
<comment type="caution">
    <text evidence="4">The sequence shown here is derived from an EMBL/GenBank/DDBJ whole genome shotgun (WGS) entry which is preliminary data.</text>
</comment>
<proteinExistence type="predicted"/>
<evidence type="ECO:0000256" key="2">
    <source>
        <dbReference type="SAM" id="SignalP"/>
    </source>
</evidence>
<evidence type="ECO:0000256" key="1">
    <source>
        <dbReference type="SAM" id="MobiDB-lite"/>
    </source>
</evidence>
<organism evidence="4 5">
    <name type="scientific">Nocardioides zhouii</name>
    <dbReference type="NCBI Taxonomy" id="1168729"/>
    <lineage>
        <taxon>Bacteria</taxon>
        <taxon>Bacillati</taxon>
        <taxon>Actinomycetota</taxon>
        <taxon>Actinomycetes</taxon>
        <taxon>Propionibacteriales</taxon>
        <taxon>Nocardioidaceae</taxon>
        <taxon>Nocardioides</taxon>
    </lineage>
</organism>
<keyword evidence="5" id="KW-1185">Reference proteome</keyword>
<feature type="chain" id="PRO_5038962009" evidence="2">
    <location>
        <begin position="32"/>
        <end position="267"/>
    </location>
</feature>
<dbReference type="Gene3D" id="3.30.10.20">
    <property type="match status" value="1"/>
</dbReference>
<evidence type="ECO:0000313" key="5">
    <source>
        <dbReference type="Proteomes" id="UP000291101"/>
    </source>
</evidence>
<gene>
    <name evidence="4" type="ORF">EUA94_14960</name>
</gene>